<keyword evidence="1" id="KW-0812">Transmembrane</keyword>
<organism evidence="3 4">
    <name type="scientific">Pseudomonas lini</name>
    <dbReference type="NCBI Taxonomy" id="163011"/>
    <lineage>
        <taxon>Bacteria</taxon>
        <taxon>Pseudomonadati</taxon>
        <taxon>Pseudomonadota</taxon>
        <taxon>Gammaproteobacteria</taxon>
        <taxon>Pseudomonadales</taxon>
        <taxon>Pseudomonadaceae</taxon>
        <taxon>Pseudomonas</taxon>
    </lineage>
</organism>
<reference evidence="2 5" key="3">
    <citation type="submission" date="2019-09" db="EMBL/GenBank/DDBJ databases">
        <title>Draft genome sequences of 48 bacterial type strains from the CCUG.</title>
        <authorList>
            <person name="Tunovic T."/>
            <person name="Pineiro-Iglesias B."/>
            <person name="Unosson C."/>
            <person name="Inganas E."/>
            <person name="Ohlen M."/>
            <person name="Cardew S."/>
            <person name="Jensie-Markopoulos S."/>
            <person name="Salva-Serra F."/>
            <person name="Jaen-Luchoro D."/>
            <person name="Karlsson R."/>
            <person name="Svensson-Stadler L."/>
            <person name="Chun J."/>
            <person name="Moore E."/>
        </authorList>
    </citation>
    <scope>NUCLEOTIDE SEQUENCE [LARGE SCALE GENOMIC DNA]</scope>
    <source>
        <strain evidence="2 5">CCUG 51522</strain>
    </source>
</reference>
<reference evidence="3" key="2">
    <citation type="submission" date="2016-10" db="EMBL/GenBank/DDBJ databases">
        <authorList>
            <person name="de Groot N.N."/>
        </authorList>
    </citation>
    <scope>NUCLEOTIDE SEQUENCE [LARGE SCALE GENOMIC DNA]</scope>
    <source>
        <strain evidence="3">BS3782</strain>
    </source>
</reference>
<feature type="transmembrane region" description="Helical" evidence="1">
    <location>
        <begin position="61"/>
        <end position="82"/>
    </location>
</feature>
<dbReference type="InterPro" id="IPR021877">
    <property type="entry name" value="DUF3487"/>
</dbReference>
<gene>
    <name evidence="2" type="ORF">F7R14_18560</name>
    <name evidence="3" type="ORF">SAMN04490191_3690</name>
</gene>
<evidence type="ECO:0000313" key="2">
    <source>
        <dbReference type="EMBL" id="KAB0502646.1"/>
    </source>
</evidence>
<dbReference type="RefSeq" id="WP_048392811.1">
    <property type="nucleotide sequence ID" value="NZ_JYLB01000001.1"/>
</dbReference>
<sequence length="137" mass="15038">MNDTIERLADGTLVFLPERLNRNPAVLRGLTNDEMWVALGAGALVGLVLGVPLAIATASIAVAPTSMIASMALVLFAGGTLLRRAKRARPEIWLYRKLEWIIASRWRLGGGTLILHSGAWTVRRSCRLRPALSRWQP</sequence>
<proteinExistence type="predicted"/>
<accession>A0A0J6HDM4</accession>
<keyword evidence="4" id="KW-1185">Reference proteome</keyword>
<protein>
    <submittedName>
        <fullName evidence="3">Conjugative transfer region protein, TIGR03750 family</fullName>
    </submittedName>
    <submittedName>
        <fullName evidence="2">TIGR03750 family conjugal transfer protein</fullName>
    </submittedName>
</protein>
<dbReference type="EMBL" id="LT629746">
    <property type="protein sequence ID" value="SDT26186.1"/>
    <property type="molecule type" value="Genomic_DNA"/>
</dbReference>
<dbReference type="AlphaFoldDB" id="A0A0J6HDM4"/>
<dbReference type="NCBIfam" id="TIGR03750">
    <property type="entry name" value="conj_TIGR03750"/>
    <property type="match status" value="1"/>
</dbReference>
<dbReference type="Proteomes" id="UP000434925">
    <property type="component" value="Unassembled WGS sequence"/>
</dbReference>
<name>A0A0J6HDM4_9PSED</name>
<dbReference type="PATRIC" id="fig|163011.3.peg.1176"/>
<dbReference type="EMBL" id="VZPO01000007">
    <property type="protein sequence ID" value="KAB0502646.1"/>
    <property type="molecule type" value="Genomic_DNA"/>
</dbReference>
<dbReference type="Pfam" id="PF11990">
    <property type="entry name" value="DUF3487"/>
    <property type="match status" value="1"/>
</dbReference>
<keyword evidence="1" id="KW-0472">Membrane</keyword>
<evidence type="ECO:0000313" key="5">
    <source>
        <dbReference type="Proteomes" id="UP000434925"/>
    </source>
</evidence>
<feature type="transmembrane region" description="Helical" evidence="1">
    <location>
        <begin position="36"/>
        <end position="55"/>
    </location>
</feature>
<evidence type="ECO:0000313" key="4">
    <source>
        <dbReference type="Proteomes" id="UP000182814"/>
    </source>
</evidence>
<reference evidence="4" key="1">
    <citation type="submission" date="2016-10" db="EMBL/GenBank/DDBJ databases">
        <authorList>
            <person name="Varghese N."/>
            <person name="Submissions S."/>
        </authorList>
    </citation>
    <scope>NUCLEOTIDE SEQUENCE [LARGE SCALE GENOMIC DNA]</scope>
    <source>
        <strain evidence="4">BS3782</strain>
    </source>
</reference>
<keyword evidence="1" id="KW-1133">Transmembrane helix</keyword>
<evidence type="ECO:0000313" key="3">
    <source>
        <dbReference type="EMBL" id="SDT26186.1"/>
    </source>
</evidence>
<evidence type="ECO:0000256" key="1">
    <source>
        <dbReference type="SAM" id="Phobius"/>
    </source>
</evidence>
<dbReference type="Proteomes" id="UP000182814">
    <property type="component" value="Chromosome I"/>
</dbReference>